<dbReference type="InterPro" id="IPR018550">
    <property type="entry name" value="Lipid-A_deacylase-rel"/>
</dbReference>
<evidence type="ECO:0000313" key="1">
    <source>
        <dbReference type="EMBL" id="AQS39637.1"/>
    </source>
</evidence>
<dbReference type="InterPro" id="IPR011250">
    <property type="entry name" value="OMP/PagP_B-barrel"/>
</dbReference>
<dbReference type="Pfam" id="PF09411">
    <property type="entry name" value="PagL"/>
    <property type="match status" value="1"/>
</dbReference>
<sequence length="182" mass="21295">MNKTFPMIIIFILLVLLSSNCFPYSGITFTQGEIKPRWDGWEEPHSGTAYRLAYVYNFEMDENVLTRHNIDFNLEFAYHHWEDFLYSDKNGGSVTPTLKYQLYFDFVTLYLEAGIGITYINDQIYADRDMGSNWQFEDKLGLGVILFEHHQIGFSFIHYSNANFSNTNDGLNAIGFSYGYFW</sequence>
<dbReference type="SUPFAM" id="SSF56925">
    <property type="entry name" value="OMPA-like"/>
    <property type="match status" value="1"/>
</dbReference>
<dbReference type="RefSeq" id="WP_077754504.1">
    <property type="nucleotide sequence ID" value="NZ_CP014782.1"/>
</dbReference>
<keyword evidence="2" id="KW-1185">Reference proteome</keyword>
<dbReference type="STRING" id="225848.Sps_04552"/>
<evidence type="ECO:0000313" key="2">
    <source>
        <dbReference type="Proteomes" id="UP000189545"/>
    </source>
</evidence>
<gene>
    <name evidence="1" type="ORF">Sps_04552</name>
</gene>
<protein>
    <submittedName>
        <fullName evidence="1">Lipid A 3-O-deacylase (PagL)</fullName>
    </submittedName>
</protein>
<dbReference type="Proteomes" id="UP000189545">
    <property type="component" value="Chromosome"/>
</dbReference>
<name>A0A1S6HVP5_9GAMM</name>
<dbReference type="EMBL" id="CP014782">
    <property type="protein sequence ID" value="AQS39637.1"/>
    <property type="molecule type" value="Genomic_DNA"/>
</dbReference>
<reference evidence="1 2" key="1">
    <citation type="submission" date="2016-03" db="EMBL/GenBank/DDBJ databases">
        <title>Complete genome sequence of Shewanella psychrophila WP2, a deep sea bacterium isolated from west Pacific sediment.</title>
        <authorList>
            <person name="Xu G."/>
            <person name="Jian H."/>
        </authorList>
    </citation>
    <scope>NUCLEOTIDE SEQUENCE [LARGE SCALE GENOMIC DNA]</scope>
    <source>
        <strain evidence="1 2">WP2</strain>
    </source>
</reference>
<dbReference type="KEGG" id="spsw:Sps_04552"/>
<dbReference type="OrthoDB" id="9797122at2"/>
<dbReference type="Gene3D" id="2.40.160.20">
    <property type="match status" value="1"/>
</dbReference>
<accession>A0A1S6HVP5</accession>
<dbReference type="AlphaFoldDB" id="A0A1S6HVP5"/>
<organism evidence="1 2">
    <name type="scientific">Shewanella psychrophila</name>
    <dbReference type="NCBI Taxonomy" id="225848"/>
    <lineage>
        <taxon>Bacteria</taxon>
        <taxon>Pseudomonadati</taxon>
        <taxon>Pseudomonadota</taxon>
        <taxon>Gammaproteobacteria</taxon>
        <taxon>Alteromonadales</taxon>
        <taxon>Shewanellaceae</taxon>
        <taxon>Shewanella</taxon>
    </lineage>
</organism>
<proteinExistence type="predicted"/>